<sequence>MADYEMVIGLEVHVELDTRSKIFCACPTSFAAEPNTQCCPVCMGLPGSLPVLNRRVVELAVSAGLATNCEIARFSRLDRKHYFYPDLPKAYQISQFDLPLCAHGFVQTGEKRVGITRIHIEEDAGKLVHTPSGETLIDFNRCGVPLIEIVSEPDMRSAREAREYLSALRAILVAAGVSQCRMEEGSMRCDVNISVRFPGQELGVRTEIKNLNSFANVERAIEAEYARQSAVLRAGGTVEQETRRFDPESGQTFPMRRKENADDYRYFPDPDLPPLALSEAWIEARRAALGELPDARRERLESAYGFEAREASALAAAPTLCARFEAAWQRTPSRGALKRLVVSRLARDPEDIAPAAEALASLAEMLAAGTLSAGGAAKALEAHLESGESAQAAVKRLNLAQISGREALLPIAQAVLAENGALAASYRAGRVNALKGLMGAVMAKTHGRAEPRMAEALLRELLGQACPREPD</sequence>
<dbReference type="GO" id="GO:0005524">
    <property type="term" value="F:ATP binding"/>
    <property type="evidence" value="ECO:0007669"/>
    <property type="project" value="UniProtKB-KW"/>
</dbReference>
<dbReference type="AlphaFoldDB" id="A0A9D0ZN53"/>
<dbReference type="InterPro" id="IPR014746">
    <property type="entry name" value="Gln_synth/guanido_kin_cat_dom"/>
</dbReference>
<comment type="catalytic activity">
    <reaction evidence="8 10">
        <text>L-aspartyl-tRNA(Asn) + L-glutamine + ATP + H2O = L-asparaginyl-tRNA(Asn) + L-glutamate + ADP + phosphate + 2 H(+)</text>
        <dbReference type="Rhea" id="RHEA:14513"/>
        <dbReference type="Rhea" id="RHEA-COMP:9674"/>
        <dbReference type="Rhea" id="RHEA-COMP:9677"/>
        <dbReference type="ChEBI" id="CHEBI:15377"/>
        <dbReference type="ChEBI" id="CHEBI:15378"/>
        <dbReference type="ChEBI" id="CHEBI:29985"/>
        <dbReference type="ChEBI" id="CHEBI:30616"/>
        <dbReference type="ChEBI" id="CHEBI:43474"/>
        <dbReference type="ChEBI" id="CHEBI:58359"/>
        <dbReference type="ChEBI" id="CHEBI:78515"/>
        <dbReference type="ChEBI" id="CHEBI:78516"/>
        <dbReference type="ChEBI" id="CHEBI:456216"/>
    </reaction>
</comment>
<dbReference type="SUPFAM" id="SSF89095">
    <property type="entry name" value="GatB/YqeY motif"/>
    <property type="match status" value="2"/>
</dbReference>
<evidence type="ECO:0000259" key="11">
    <source>
        <dbReference type="SMART" id="SM00845"/>
    </source>
</evidence>
<evidence type="ECO:0000256" key="8">
    <source>
        <dbReference type="ARBA" id="ARBA00047380"/>
    </source>
</evidence>
<comment type="subunit">
    <text evidence="2 10">Heterotrimer of A, B and C subunits.</text>
</comment>
<dbReference type="NCBIfam" id="TIGR00133">
    <property type="entry name" value="gatB"/>
    <property type="match status" value="1"/>
</dbReference>
<dbReference type="InterPro" id="IPR018027">
    <property type="entry name" value="Asn/Gln_amidotransferase"/>
</dbReference>
<keyword evidence="3 10" id="KW-0436">Ligase</keyword>
<dbReference type="PANTHER" id="PTHR11659">
    <property type="entry name" value="GLUTAMYL-TRNA GLN AMIDOTRANSFERASE SUBUNIT B MITOCHONDRIAL AND PROKARYOTIC PET112-RELATED"/>
    <property type="match status" value="1"/>
</dbReference>
<evidence type="ECO:0000313" key="13">
    <source>
        <dbReference type="Proteomes" id="UP000824260"/>
    </source>
</evidence>
<evidence type="ECO:0000256" key="3">
    <source>
        <dbReference type="ARBA" id="ARBA00022598"/>
    </source>
</evidence>
<dbReference type="HAMAP" id="MF_00121">
    <property type="entry name" value="GatB"/>
    <property type="match status" value="1"/>
</dbReference>
<keyword evidence="5 10" id="KW-0067">ATP-binding</keyword>
<dbReference type="InterPro" id="IPR006075">
    <property type="entry name" value="Asn/Gln-tRNA_Trfase_suB/E_cat"/>
</dbReference>
<organism evidence="12 13">
    <name type="scientific">Candidatus Pullichristensenella stercorigallinarum</name>
    <dbReference type="NCBI Taxonomy" id="2840909"/>
    <lineage>
        <taxon>Bacteria</taxon>
        <taxon>Bacillati</taxon>
        <taxon>Bacillota</taxon>
        <taxon>Clostridia</taxon>
        <taxon>Candidatus Pullichristensenella</taxon>
    </lineage>
</organism>
<dbReference type="SMART" id="SM00845">
    <property type="entry name" value="GatB_Yqey"/>
    <property type="match status" value="1"/>
</dbReference>
<dbReference type="PANTHER" id="PTHR11659:SF4">
    <property type="entry name" value="ASPARTYL_GLUTAMYL-TRNA(GLN) AMIDOTRANSFERASE SUBUNIT B_E CATALYTIC DOMAIN-CONTAINING PROTEIN"/>
    <property type="match status" value="1"/>
</dbReference>
<evidence type="ECO:0000256" key="4">
    <source>
        <dbReference type="ARBA" id="ARBA00022741"/>
    </source>
</evidence>
<evidence type="ECO:0000256" key="9">
    <source>
        <dbReference type="ARBA" id="ARBA00047913"/>
    </source>
</evidence>
<comment type="caution">
    <text evidence="12">The sequence shown here is derived from an EMBL/GenBank/DDBJ whole genome shotgun (WGS) entry which is preliminary data.</text>
</comment>
<dbReference type="InterPro" id="IPR003789">
    <property type="entry name" value="Asn/Gln_tRNA_amidoTrase-B-like"/>
</dbReference>
<feature type="domain" description="Asn/Gln amidotransferase" evidence="11">
    <location>
        <begin position="322"/>
        <end position="462"/>
    </location>
</feature>
<evidence type="ECO:0000256" key="10">
    <source>
        <dbReference type="HAMAP-Rule" id="MF_00121"/>
    </source>
</evidence>
<comment type="function">
    <text evidence="7 10">Allows the formation of correctly charged Asn-tRNA(Asn) or Gln-tRNA(Gln) through the transamidation of misacylated Asp-tRNA(Asn) or Glu-tRNA(Gln) in organisms which lack either or both of asparaginyl-tRNA or glutaminyl-tRNA synthetases. The reaction takes place in the presence of glutamine and ATP through an activated phospho-Asp-tRNA(Asn) or phospho-Glu-tRNA(Gln).</text>
</comment>
<reference evidence="12" key="1">
    <citation type="submission" date="2020-10" db="EMBL/GenBank/DDBJ databases">
        <authorList>
            <person name="Gilroy R."/>
        </authorList>
    </citation>
    <scope>NUCLEOTIDE SEQUENCE</scope>
    <source>
        <strain evidence="12">ChiSjej6B24-2974</strain>
    </source>
</reference>
<name>A0A9D0ZN53_9FIRM</name>
<accession>A0A9D0ZN53</accession>
<dbReference type="SUPFAM" id="SSF55931">
    <property type="entry name" value="Glutamine synthetase/guanido kinase"/>
    <property type="match status" value="1"/>
</dbReference>
<dbReference type="Gene3D" id="1.10.10.410">
    <property type="match status" value="1"/>
</dbReference>
<dbReference type="PROSITE" id="PS01234">
    <property type="entry name" value="GATB"/>
    <property type="match status" value="1"/>
</dbReference>
<dbReference type="InterPro" id="IPR017959">
    <property type="entry name" value="Asn/Gln-tRNA_amidoTrfase_suB/E"/>
</dbReference>
<reference evidence="12" key="2">
    <citation type="journal article" date="2021" name="PeerJ">
        <title>Extensive microbial diversity within the chicken gut microbiome revealed by metagenomics and culture.</title>
        <authorList>
            <person name="Gilroy R."/>
            <person name="Ravi A."/>
            <person name="Getino M."/>
            <person name="Pursley I."/>
            <person name="Horton D.L."/>
            <person name="Alikhan N.F."/>
            <person name="Baker D."/>
            <person name="Gharbi K."/>
            <person name="Hall N."/>
            <person name="Watson M."/>
            <person name="Adriaenssens E.M."/>
            <person name="Foster-Nyarko E."/>
            <person name="Jarju S."/>
            <person name="Secka A."/>
            <person name="Antonio M."/>
            <person name="Oren A."/>
            <person name="Chaudhuri R.R."/>
            <person name="La Ragione R."/>
            <person name="Hildebrand F."/>
            <person name="Pallen M.J."/>
        </authorList>
    </citation>
    <scope>NUCLEOTIDE SEQUENCE</scope>
    <source>
        <strain evidence="12">ChiSjej6B24-2974</strain>
    </source>
</reference>
<dbReference type="EMBL" id="DVFZ01000095">
    <property type="protein sequence ID" value="HIQ83304.1"/>
    <property type="molecule type" value="Genomic_DNA"/>
</dbReference>
<dbReference type="InterPro" id="IPR023168">
    <property type="entry name" value="GatB_Yqey_C_2"/>
</dbReference>
<evidence type="ECO:0000256" key="7">
    <source>
        <dbReference type="ARBA" id="ARBA00024799"/>
    </source>
</evidence>
<comment type="similarity">
    <text evidence="1 10">Belongs to the GatB/GatE family. GatB subfamily.</text>
</comment>
<dbReference type="EC" id="6.3.5.-" evidence="10"/>
<protein>
    <recommendedName>
        <fullName evidence="10">Aspartyl/glutamyl-tRNA(Asn/Gln) amidotransferase subunit B</fullName>
        <shortName evidence="10">Asp/Glu-ADT subunit B</shortName>
        <ecNumber evidence="10">6.3.5.-</ecNumber>
    </recommendedName>
</protein>
<dbReference type="InterPro" id="IPR017958">
    <property type="entry name" value="Gln-tRNA_amidoTrfase_suB_CS"/>
</dbReference>
<keyword evidence="6 10" id="KW-0648">Protein biosynthesis</keyword>
<dbReference type="Proteomes" id="UP000824260">
    <property type="component" value="Unassembled WGS sequence"/>
</dbReference>
<evidence type="ECO:0000256" key="5">
    <source>
        <dbReference type="ARBA" id="ARBA00022840"/>
    </source>
</evidence>
<dbReference type="GO" id="GO:0050567">
    <property type="term" value="F:glutaminyl-tRNA synthase (glutamine-hydrolyzing) activity"/>
    <property type="evidence" value="ECO:0007669"/>
    <property type="project" value="UniProtKB-UniRule"/>
</dbReference>
<evidence type="ECO:0000313" key="12">
    <source>
        <dbReference type="EMBL" id="HIQ83304.1"/>
    </source>
</evidence>
<dbReference type="Pfam" id="PF02637">
    <property type="entry name" value="GatB_Yqey"/>
    <property type="match status" value="1"/>
</dbReference>
<evidence type="ECO:0000256" key="2">
    <source>
        <dbReference type="ARBA" id="ARBA00011123"/>
    </source>
</evidence>
<dbReference type="NCBIfam" id="NF004014">
    <property type="entry name" value="PRK05477.1-4"/>
    <property type="match status" value="1"/>
</dbReference>
<evidence type="ECO:0000256" key="1">
    <source>
        <dbReference type="ARBA" id="ARBA00005306"/>
    </source>
</evidence>
<dbReference type="InterPro" id="IPR004413">
    <property type="entry name" value="GatB"/>
</dbReference>
<gene>
    <name evidence="10 12" type="primary">gatB</name>
    <name evidence="12" type="ORF">IAA52_09430</name>
</gene>
<dbReference type="NCBIfam" id="NF004012">
    <property type="entry name" value="PRK05477.1-2"/>
    <property type="match status" value="1"/>
</dbReference>
<keyword evidence="4 10" id="KW-0547">Nucleotide-binding</keyword>
<comment type="catalytic activity">
    <reaction evidence="9 10">
        <text>L-glutamyl-tRNA(Gln) + L-glutamine + ATP + H2O = L-glutaminyl-tRNA(Gln) + L-glutamate + ADP + phosphate + H(+)</text>
        <dbReference type="Rhea" id="RHEA:17521"/>
        <dbReference type="Rhea" id="RHEA-COMP:9681"/>
        <dbReference type="Rhea" id="RHEA-COMP:9684"/>
        <dbReference type="ChEBI" id="CHEBI:15377"/>
        <dbReference type="ChEBI" id="CHEBI:15378"/>
        <dbReference type="ChEBI" id="CHEBI:29985"/>
        <dbReference type="ChEBI" id="CHEBI:30616"/>
        <dbReference type="ChEBI" id="CHEBI:43474"/>
        <dbReference type="ChEBI" id="CHEBI:58359"/>
        <dbReference type="ChEBI" id="CHEBI:78520"/>
        <dbReference type="ChEBI" id="CHEBI:78521"/>
        <dbReference type="ChEBI" id="CHEBI:456216"/>
    </reaction>
</comment>
<dbReference type="Pfam" id="PF02934">
    <property type="entry name" value="GatB_N"/>
    <property type="match status" value="1"/>
</dbReference>
<dbReference type="GO" id="GO:0006412">
    <property type="term" value="P:translation"/>
    <property type="evidence" value="ECO:0007669"/>
    <property type="project" value="UniProtKB-UniRule"/>
</dbReference>
<proteinExistence type="inferred from homology"/>
<evidence type="ECO:0000256" key="6">
    <source>
        <dbReference type="ARBA" id="ARBA00022917"/>
    </source>
</evidence>